<dbReference type="AlphaFoldDB" id="A1VS35"/>
<dbReference type="SUPFAM" id="SSF53474">
    <property type="entry name" value="alpha/beta-Hydrolases"/>
    <property type="match status" value="1"/>
</dbReference>
<dbReference type="InterPro" id="IPR050471">
    <property type="entry name" value="AB_hydrolase"/>
</dbReference>
<name>A1VS35_POLNA</name>
<gene>
    <name evidence="2" type="ordered locus">Pnap_3165</name>
</gene>
<proteinExistence type="predicted"/>
<sequence>MKIRANGIDIEVEDSGPAFDAQGRPRPVVLLIMGLGMQLIAWPTAMVQALVDAGYRVVRFDNRDAGLSQHFDALGKPKVLWAGLKYRLGWRIKPPYSLHDMALDALGVLDALHIDRAHVVGASMGGMIAQRLALLAPARVLSLSSIMSSSGARGLPEASPEVTRVLMSRPGKGLDAAIEHSVRVFKTIGSPGFSMSDAEWRNLVGTAASRSFYPVGILRQMVAVLADRTRADELAGITVPTLVVHGKADPLVPLACGEDTARRIPGATLAGIDGMGHDLPPGVVERLLALLIPHFASAPSRK</sequence>
<dbReference type="OrthoDB" id="9798888at2"/>
<dbReference type="eggNOG" id="COG2267">
    <property type="taxonomic scope" value="Bacteria"/>
</dbReference>
<dbReference type="EMBL" id="CP000529">
    <property type="protein sequence ID" value="ABM38463.1"/>
    <property type="molecule type" value="Genomic_DNA"/>
</dbReference>
<dbReference type="GO" id="GO:0046503">
    <property type="term" value="P:glycerolipid catabolic process"/>
    <property type="evidence" value="ECO:0007669"/>
    <property type="project" value="TreeGrafter"/>
</dbReference>
<keyword evidence="3" id="KW-1185">Reference proteome</keyword>
<keyword evidence="2" id="KW-0378">Hydrolase</keyword>
<dbReference type="InterPro" id="IPR029058">
    <property type="entry name" value="AB_hydrolase_fold"/>
</dbReference>
<dbReference type="PANTHER" id="PTHR43433">
    <property type="entry name" value="HYDROLASE, ALPHA/BETA FOLD FAMILY PROTEIN"/>
    <property type="match status" value="1"/>
</dbReference>
<dbReference type="Gene3D" id="3.40.50.1820">
    <property type="entry name" value="alpha/beta hydrolase"/>
    <property type="match status" value="1"/>
</dbReference>
<dbReference type="GO" id="GO:0004806">
    <property type="term" value="F:triacylglycerol lipase activity"/>
    <property type="evidence" value="ECO:0007669"/>
    <property type="project" value="TreeGrafter"/>
</dbReference>
<accession>A1VS35</accession>
<dbReference type="InterPro" id="IPR000073">
    <property type="entry name" value="AB_hydrolase_1"/>
</dbReference>
<reference evidence="3" key="1">
    <citation type="journal article" date="2009" name="Environ. Microbiol.">
        <title>The genome of Polaromonas naphthalenivorans strain CJ2, isolated from coal tar-contaminated sediment, reveals physiological and metabolic versatility and evolution through extensive horizontal gene transfer.</title>
        <authorList>
            <person name="Yagi J.M."/>
            <person name="Sims D."/>
            <person name="Brettin T."/>
            <person name="Bruce D."/>
            <person name="Madsen E.L."/>
        </authorList>
    </citation>
    <scope>NUCLEOTIDE SEQUENCE [LARGE SCALE GENOMIC DNA]</scope>
    <source>
        <strain evidence="3">CJ2</strain>
    </source>
</reference>
<evidence type="ECO:0000313" key="2">
    <source>
        <dbReference type="EMBL" id="ABM38463.1"/>
    </source>
</evidence>
<organism evidence="2 3">
    <name type="scientific">Polaromonas naphthalenivorans (strain CJ2)</name>
    <dbReference type="NCBI Taxonomy" id="365044"/>
    <lineage>
        <taxon>Bacteria</taxon>
        <taxon>Pseudomonadati</taxon>
        <taxon>Pseudomonadota</taxon>
        <taxon>Betaproteobacteria</taxon>
        <taxon>Burkholderiales</taxon>
        <taxon>Comamonadaceae</taxon>
        <taxon>Polaromonas</taxon>
    </lineage>
</organism>
<dbReference type="RefSeq" id="WP_011802534.1">
    <property type="nucleotide sequence ID" value="NC_008781.1"/>
</dbReference>
<protein>
    <submittedName>
        <fullName evidence="2">Alpha/beta hydrolase fold protein</fullName>
    </submittedName>
</protein>
<dbReference type="STRING" id="365044.Pnap_3165"/>
<dbReference type="Proteomes" id="UP000000644">
    <property type="component" value="Chromosome"/>
</dbReference>
<feature type="domain" description="AB hydrolase-1" evidence="1">
    <location>
        <begin position="27"/>
        <end position="278"/>
    </location>
</feature>
<evidence type="ECO:0000259" key="1">
    <source>
        <dbReference type="Pfam" id="PF00561"/>
    </source>
</evidence>
<dbReference type="HOGENOM" id="CLU_020336_0_1_4"/>
<dbReference type="Pfam" id="PF00561">
    <property type="entry name" value="Abhydrolase_1"/>
    <property type="match status" value="1"/>
</dbReference>
<dbReference type="KEGG" id="pna:Pnap_3165"/>
<dbReference type="PANTHER" id="PTHR43433:SF5">
    <property type="entry name" value="AB HYDROLASE-1 DOMAIN-CONTAINING PROTEIN"/>
    <property type="match status" value="1"/>
</dbReference>
<evidence type="ECO:0000313" key="3">
    <source>
        <dbReference type="Proteomes" id="UP000000644"/>
    </source>
</evidence>
<dbReference type="ESTHER" id="polna-a1vs35">
    <property type="family name" value="Aclacinomycin-methylesterase_RdmC"/>
</dbReference>